<dbReference type="Proteomes" id="UP000214355">
    <property type="component" value="Chromosome I"/>
</dbReference>
<proteinExistence type="predicted"/>
<dbReference type="PANTHER" id="PTHR34374">
    <property type="entry name" value="LARGE RIBOSOMAL RNA SUBUNIT ACCUMULATION PROTEIN YCED HOMOLOG 1, CHLOROPLASTIC"/>
    <property type="match status" value="1"/>
</dbReference>
<sequence>MKKKENSIDLRSPYVVSVSDVVSGSPKQLDLRLPVPEECGVGLIGIPSGSDIDVTVSMQSVSEGIFVQGQISATAVGNCARCATEFTKHMNEPMAELVFWPERREALASEGDDEIEDMPIIEDMHIDLEPIIRDAIVLALPFTPLCAPDCEGLCQECGEPWKDLPADHRHEFLNPAFSALDALAEQMRNN</sequence>
<dbReference type="Pfam" id="PF02620">
    <property type="entry name" value="YceD"/>
    <property type="match status" value="1"/>
</dbReference>
<dbReference type="InterPro" id="IPR003772">
    <property type="entry name" value="YceD"/>
</dbReference>
<evidence type="ECO:0000313" key="1">
    <source>
        <dbReference type="EMBL" id="SDU80279.1"/>
    </source>
</evidence>
<dbReference type="OrthoDB" id="9790372at2"/>
<gene>
    <name evidence="1" type="ORF">SAMN04489737_1154</name>
</gene>
<organism evidence="1 2">
    <name type="scientific">Arcanobacterium phocae</name>
    <dbReference type="NCBI Taxonomy" id="131112"/>
    <lineage>
        <taxon>Bacteria</taxon>
        <taxon>Bacillati</taxon>
        <taxon>Actinomycetota</taxon>
        <taxon>Actinomycetes</taxon>
        <taxon>Actinomycetales</taxon>
        <taxon>Actinomycetaceae</taxon>
        <taxon>Arcanobacterium</taxon>
    </lineage>
</organism>
<keyword evidence="2" id="KW-1185">Reference proteome</keyword>
<evidence type="ECO:0000313" key="2">
    <source>
        <dbReference type="Proteomes" id="UP000214355"/>
    </source>
</evidence>
<dbReference type="STRING" id="131112.SAMN04489737_1154"/>
<dbReference type="PANTHER" id="PTHR34374:SF1">
    <property type="entry name" value="LARGE RIBOSOMAL RNA SUBUNIT ACCUMULATION PROTEIN YCED HOMOLOG 1, CHLOROPLASTIC"/>
    <property type="match status" value="1"/>
</dbReference>
<name>A0A1H2LH86_9ACTO</name>
<dbReference type="EMBL" id="LT629804">
    <property type="protein sequence ID" value="SDU80279.1"/>
    <property type="molecule type" value="Genomic_DNA"/>
</dbReference>
<accession>A0A1H2LH86</accession>
<evidence type="ECO:0008006" key="3">
    <source>
        <dbReference type="Google" id="ProtNLM"/>
    </source>
</evidence>
<reference evidence="2" key="1">
    <citation type="submission" date="2016-10" db="EMBL/GenBank/DDBJ databases">
        <authorList>
            <person name="Varghese N."/>
            <person name="Submissions S."/>
        </authorList>
    </citation>
    <scope>NUCLEOTIDE SEQUENCE [LARGE SCALE GENOMIC DNA]</scope>
    <source>
        <strain evidence="2">DSM 10002</strain>
    </source>
</reference>
<dbReference type="AlphaFoldDB" id="A0A1H2LH86"/>
<dbReference type="RefSeq" id="WP_091280931.1">
    <property type="nucleotide sequence ID" value="NZ_JABAPH010000008.1"/>
</dbReference>
<protein>
    <recommendedName>
        <fullName evidence="3">DUF177 domain-containing protein</fullName>
    </recommendedName>
</protein>
<dbReference type="GeneID" id="65344888"/>